<gene>
    <name evidence="6" type="ORF">ACFFQA_31620</name>
</gene>
<evidence type="ECO:0000313" key="6">
    <source>
        <dbReference type="EMBL" id="MFB9908509.1"/>
    </source>
</evidence>
<dbReference type="Gene3D" id="3.40.190.10">
    <property type="entry name" value="Periplasmic binding protein-like II"/>
    <property type="match status" value="2"/>
</dbReference>
<dbReference type="PANTHER" id="PTHR30346:SF29">
    <property type="entry name" value="LYSR SUBSTRATE-BINDING"/>
    <property type="match status" value="1"/>
</dbReference>
<feature type="domain" description="HTH lysR-type" evidence="5">
    <location>
        <begin position="1"/>
        <end position="59"/>
    </location>
</feature>
<dbReference type="Gene3D" id="1.10.10.10">
    <property type="entry name" value="Winged helix-like DNA-binding domain superfamily/Winged helix DNA-binding domain"/>
    <property type="match status" value="1"/>
</dbReference>
<dbReference type="Pfam" id="PF00126">
    <property type="entry name" value="HTH_1"/>
    <property type="match status" value="1"/>
</dbReference>
<evidence type="ECO:0000256" key="1">
    <source>
        <dbReference type="ARBA" id="ARBA00009437"/>
    </source>
</evidence>
<reference evidence="6 7" key="1">
    <citation type="submission" date="2024-09" db="EMBL/GenBank/DDBJ databases">
        <authorList>
            <person name="Sun Q."/>
            <person name="Mori K."/>
        </authorList>
    </citation>
    <scope>NUCLEOTIDE SEQUENCE [LARGE SCALE GENOMIC DNA]</scope>
    <source>
        <strain evidence="6 7">TBRC 7907</strain>
    </source>
</reference>
<dbReference type="InterPro" id="IPR036390">
    <property type="entry name" value="WH_DNA-bd_sf"/>
</dbReference>
<evidence type="ECO:0000259" key="5">
    <source>
        <dbReference type="PROSITE" id="PS50931"/>
    </source>
</evidence>
<comment type="caution">
    <text evidence="6">The sequence shown here is derived from an EMBL/GenBank/DDBJ whole genome shotgun (WGS) entry which is preliminary data.</text>
</comment>
<accession>A0ABV6A8F0</accession>
<dbReference type="InterPro" id="IPR036388">
    <property type="entry name" value="WH-like_DNA-bd_sf"/>
</dbReference>
<keyword evidence="4" id="KW-0804">Transcription</keyword>
<proteinExistence type="inferred from homology"/>
<evidence type="ECO:0000313" key="7">
    <source>
        <dbReference type="Proteomes" id="UP001589693"/>
    </source>
</evidence>
<sequence>MYDLHRLRLLRELKSRGTLAAVAKALSYSPSSVSQQLSQLEAEAGVPLLEHVGRGVRLTAHAEILVGHTDAIMQRLEQAHTDLARASAEVVGTLRVAAFQTAALAFVPDALTALRAQLPRLRVHVRHIEAELALPALLAREFDLVIAEEYPGNALPRPEGIERRDLCQDPFRLALPPQDSRRRLELADLAERPWVMEPEGTAARQWAVAVCRAAGFEPDVCFESTDILFHVHLVEQGHAVALVPDLVWRSTTTAAVLRALPGGPHARTLFTAARAGTQAHPAVVACRDALAATVR</sequence>
<dbReference type="Proteomes" id="UP001589693">
    <property type="component" value="Unassembled WGS sequence"/>
</dbReference>
<dbReference type="InterPro" id="IPR005119">
    <property type="entry name" value="LysR_subst-bd"/>
</dbReference>
<organism evidence="6 7">
    <name type="scientific">Allokutzneria oryzae</name>
    <dbReference type="NCBI Taxonomy" id="1378989"/>
    <lineage>
        <taxon>Bacteria</taxon>
        <taxon>Bacillati</taxon>
        <taxon>Actinomycetota</taxon>
        <taxon>Actinomycetes</taxon>
        <taxon>Pseudonocardiales</taxon>
        <taxon>Pseudonocardiaceae</taxon>
        <taxon>Allokutzneria</taxon>
    </lineage>
</organism>
<keyword evidence="3" id="KW-0238">DNA-binding</keyword>
<evidence type="ECO:0000256" key="3">
    <source>
        <dbReference type="ARBA" id="ARBA00023125"/>
    </source>
</evidence>
<dbReference type="EMBL" id="JBHLZU010000027">
    <property type="protein sequence ID" value="MFB9908509.1"/>
    <property type="molecule type" value="Genomic_DNA"/>
</dbReference>
<dbReference type="SUPFAM" id="SSF46785">
    <property type="entry name" value="Winged helix' DNA-binding domain"/>
    <property type="match status" value="1"/>
</dbReference>
<dbReference type="PROSITE" id="PS50931">
    <property type="entry name" value="HTH_LYSR"/>
    <property type="match status" value="1"/>
</dbReference>
<dbReference type="PANTHER" id="PTHR30346">
    <property type="entry name" value="TRANSCRIPTIONAL DUAL REGULATOR HCAR-RELATED"/>
    <property type="match status" value="1"/>
</dbReference>
<dbReference type="RefSeq" id="WP_377860281.1">
    <property type="nucleotide sequence ID" value="NZ_JBHLZU010000027.1"/>
</dbReference>
<protein>
    <submittedName>
        <fullName evidence="6">LysR family transcriptional regulator</fullName>
    </submittedName>
</protein>
<evidence type="ECO:0000256" key="4">
    <source>
        <dbReference type="ARBA" id="ARBA00023163"/>
    </source>
</evidence>
<evidence type="ECO:0000256" key="2">
    <source>
        <dbReference type="ARBA" id="ARBA00023015"/>
    </source>
</evidence>
<comment type="similarity">
    <text evidence="1">Belongs to the LysR transcriptional regulatory family.</text>
</comment>
<dbReference type="SUPFAM" id="SSF53850">
    <property type="entry name" value="Periplasmic binding protein-like II"/>
    <property type="match status" value="1"/>
</dbReference>
<dbReference type="Pfam" id="PF03466">
    <property type="entry name" value="LysR_substrate"/>
    <property type="match status" value="1"/>
</dbReference>
<dbReference type="InterPro" id="IPR000847">
    <property type="entry name" value="LysR_HTH_N"/>
</dbReference>
<keyword evidence="7" id="KW-1185">Reference proteome</keyword>
<keyword evidence="2" id="KW-0805">Transcription regulation</keyword>
<name>A0ABV6A8F0_9PSEU</name>